<name>A0A918D1Z9_9BACI</name>
<reference evidence="3" key="1">
    <citation type="journal article" date="2014" name="Int. J. Syst. Evol. Microbiol.">
        <title>Complete genome sequence of Corynebacterium casei LMG S-19264T (=DSM 44701T), isolated from a smear-ripened cheese.</title>
        <authorList>
            <consortium name="US DOE Joint Genome Institute (JGI-PGF)"/>
            <person name="Walter F."/>
            <person name="Albersmeier A."/>
            <person name="Kalinowski J."/>
            <person name="Ruckert C."/>
        </authorList>
    </citation>
    <scope>NUCLEOTIDE SEQUENCE</scope>
    <source>
        <strain evidence="3">JCM 17251</strain>
    </source>
</reference>
<dbReference type="PANTHER" id="PTHR34477">
    <property type="entry name" value="UPF0213 PROTEIN YHBQ"/>
    <property type="match status" value="1"/>
</dbReference>
<keyword evidence="4" id="KW-1185">Reference proteome</keyword>
<accession>A0A918D1Z9</accession>
<organism evidence="3 4">
    <name type="scientific">Oceanobacillus indicireducens</name>
    <dbReference type="NCBI Taxonomy" id="1004261"/>
    <lineage>
        <taxon>Bacteria</taxon>
        <taxon>Bacillati</taxon>
        <taxon>Bacillota</taxon>
        <taxon>Bacilli</taxon>
        <taxon>Bacillales</taxon>
        <taxon>Bacillaceae</taxon>
        <taxon>Oceanobacillus</taxon>
    </lineage>
</organism>
<evidence type="ECO:0000313" key="3">
    <source>
        <dbReference type="EMBL" id="GGN57976.1"/>
    </source>
</evidence>
<dbReference type="SUPFAM" id="SSF82771">
    <property type="entry name" value="GIY-YIG endonuclease"/>
    <property type="match status" value="1"/>
</dbReference>
<dbReference type="CDD" id="cd10456">
    <property type="entry name" value="GIY-YIG_UPF0213"/>
    <property type="match status" value="1"/>
</dbReference>
<gene>
    <name evidence="3" type="ORF">GCM10007971_19510</name>
</gene>
<reference evidence="3" key="2">
    <citation type="submission" date="2020-09" db="EMBL/GenBank/DDBJ databases">
        <authorList>
            <person name="Sun Q."/>
            <person name="Ohkuma M."/>
        </authorList>
    </citation>
    <scope>NUCLEOTIDE SEQUENCE</scope>
    <source>
        <strain evidence="3">JCM 17251</strain>
    </source>
</reference>
<comment type="similarity">
    <text evidence="1">Belongs to the UPF0213 family.</text>
</comment>
<proteinExistence type="inferred from homology"/>
<dbReference type="PANTHER" id="PTHR34477:SF1">
    <property type="entry name" value="UPF0213 PROTEIN YHBQ"/>
    <property type="match status" value="1"/>
</dbReference>
<comment type="caution">
    <text evidence="3">The sequence shown here is derived from an EMBL/GenBank/DDBJ whole genome shotgun (WGS) entry which is preliminary data.</text>
</comment>
<evidence type="ECO:0000313" key="4">
    <source>
        <dbReference type="Proteomes" id="UP000624041"/>
    </source>
</evidence>
<feature type="domain" description="GIY-YIG" evidence="2">
    <location>
        <begin position="3"/>
        <end position="78"/>
    </location>
</feature>
<dbReference type="EMBL" id="BMOS01000011">
    <property type="protein sequence ID" value="GGN57976.1"/>
    <property type="molecule type" value="Genomic_DNA"/>
</dbReference>
<dbReference type="PROSITE" id="PS50164">
    <property type="entry name" value="GIY_YIG"/>
    <property type="match status" value="1"/>
</dbReference>
<evidence type="ECO:0000256" key="1">
    <source>
        <dbReference type="ARBA" id="ARBA00007435"/>
    </source>
</evidence>
<sequence length="90" mass="10556">MAKAHLVYMLKCKDNTLYTGYTNDLAHRLMMHESGKGAKYTRGRGPFQVVHTEEFPTKEEALQREYEIKQLSRLQKKALIEANRKKCVRK</sequence>
<dbReference type="Pfam" id="PF01541">
    <property type="entry name" value="GIY-YIG"/>
    <property type="match status" value="1"/>
</dbReference>
<dbReference type="InterPro" id="IPR035901">
    <property type="entry name" value="GIY-YIG_endonuc_sf"/>
</dbReference>
<protein>
    <recommendedName>
        <fullName evidence="2">GIY-YIG domain-containing protein</fullName>
    </recommendedName>
</protein>
<dbReference type="AlphaFoldDB" id="A0A918D1Z9"/>
<dbReference type="Proteomes" id="UP000624041">
    <property type="component" value="Unassembled WGS sequence"/>
</dbReference>
<dbReference type="Gene3D" id="3.40.1440.10">
    <property type="entry name" value="GIY-YIG endonuclease"/>
    <property type="match status" value="1"/>
</dbReference>
<dbReference type="RefSeq" id="WP_188856996.1">
    <property type="nucleotide sequence ID" value="NZ_BMOS01000011.1"/>
</dbReference>
<dbReference type="InterPro" id="IPR050190">
    <property type="entry name" value="UPF0213_domain"/>
</dbReference>
<evidence type="ECO:0000259" key="2">
    <source>
        <dbReference type="PROSITE" id="PS50164"/>
    </source>
</evidence>
<dbReference type="InterPro" id="IPR000305">
    <property type="entry name" value="GIY-YIG_endonuc"/>
</dbReference>